<evidence type="ECO:0000256" key="1">
    <source>
        <dbReference type="SAM" id="MobiDB-lite"/>
    </source>
</evidence>
<feature type="region of interest" description="Disordered" evidence="1">
    <location>
        <begin position="1"/>
        <end position="53"/>
    </location>
</feature>
<protein>
    <submittedName>
        <fullName evidence="2">Uncharacterized protein</fullName>
    </submittedName>
</protein>
<reference evidence="2 3" key="2">
    <citation type="journal article" date="2017" name="Nature">
        <title>The Apostasia genome and the evolution of orchids.</title>
        <authorList>
            <person name="Zhang G.Q."/>
            <person name="Liu K.W."/>
            <person name="Li Z."/>
            <person name="Lohaus R."/>
            <person name="Hsiao Y.Y."/>
            <person name="Niu S.C."/>
            <person name="Wang J.Y."/>
            <person name="Lin Y.C."/>
            <person name="Xu Q."/>
            <person name="Chen L.J."/>
            <person name="Yoshida K."/>
            <person name="Fujiwara S."/>
            <person name="Wang Z.W."/>
            <person name="Zhang Y.Q."/>
            <person name="Mitsuda N."/>
            <person name="Wang M."/>
            <person name="Liu G.H."/>
            <person name="Pecoraro L."/>
            <person name="Huang H.X."/>
            <person name="Xiao X.J."/>
            <person name="Lin M."/>
            <person name="Wu X.Y."/>
            <person name="Wu W.L."/>
            <person name="Chen Y.Y."/>
            <person name="Chang S.B."/>
            <person name="Sakamoto S."/>
            <person name="Ohme-Takagi M."/>
            <person name="Yagi M."/>
            <person name="Zeng S.J."/>
            <person name="Shen C.Y."/>
            <person name="Yeh C.M."/>
            <person name="Luo Y.B."/>
            <person name="Tsai W.C."/>
            <person name="Van de Peer Y."/>
            <person name="Liu Z.J."/>
        </authorList>
    </citation>
    <scope>NUCLEOTIDE SEQUENCE [LARGE SCALE GENOMIC DNA]</scope>
    <source>
        <tissue evidence="2">The whole plant</tissue>
    </source>
</reference>
<dbReference type="EMBL" id="KZ502242">
    <property type="protein sequence ID" value="PKU81462.1"/>
    <property type="molecule type" value="Genomic_DNA"/>
</dbReference>
<keyword evidence="3" id="KW-1185">Reference proteome</keyword>
<gene>
    <name evidence="2" type="primary">PRMT1</name>
    <name evidence="2" type="ORF">MA16_Dca015867</name>
</gene>
<sequence length="87" mass="9072">MGRRKGGNKSPASISEKSGYSNGGIGADATLGGVDNEEVDVAEERTESSNLVDSPEVEALVGSDKTSADYYFDSYSHFGISSTLICS</sequence>
<dbReference type="AlphaFoldDB" id="A0A2I0X0L9"/>
<dbReference type="STRING" id="906689.A0A2I0X0L9"/>
<name>A0A2I0X0L9_9ASPA</name>
<dbReference type="Proteomes" id="UP000233837">
    <property type="component" value="Unassembled WGS sequence"/>
</dbReference>
<reference evidence="2 3" key="1">
    <citation type="journal article" date="2016" name="Sci. Rep.">
        <title>The Dendrobium catenatum Lindl. genome sequence provides insights into polysaccharide synthase, floral development and adaptive evolution.</title>
        <authorList>
            <person name="Zhang G.Q."/>
            <person name="Xu Q."/>
            <person name="Bian C."/>
            <person name="Tsai W.C."/>
            <person name="Yeh C.M."/>
            <person name="Liu K.W."/>
            <person name="Yoshida K."/>
            <person name="Zhang L.S."/>
            <person name="Chang S.B."/>
            <person name="Chen F."/>
            <person name="Shi Y."/>
            <person name="Su Y.Y."/>
            <person name="Zhang Y.Q."/>
            <person name="Chen L.J."/>
            <person name="Yin Y."/>
            <person name="Lin M."/>
            <person name="Huang H."/>
            <person name="Deng H."/>
            <person name="Wang Z.W."/>
            <person name="Zhu S.L."/>
            <person name="Zhao X."/>
            <person name="Deng C."/>
            <person name="Niu S.C."/>
            <person name="Huang J."/>
            <person name="Wang M."/>
            <person name="Liu G.H."/>
            <person name="Yang H.J."/>
            <person name="Xiao X.J."/>
            <person name="Hsiao Y.Y."/>
            <person name="Wu W.L."/>
            <person name="Chen Y.Y."/>
            <person name="Mitsuda N."/>
            <person name="Ohme-Takagi M."/>
            <person name="Luo Y.B."/>
            <person name="Van de Peer Y."/>
            <person name="Liu Z.J."/>
        </authorList>
    </citation>
    <scope>NUCLEOTIDE SEQUENCE [LARGE SCALE GENOMIC DNA]</scope>
    <source>
        <tissue evidence="2">The whole plant</tissue>
    </source>
</reference>
<evidence type="ECO:0000313" key="3">
    <source>
        <dbReference type="Proteomes" id="UP000233837"/>
    </source>
</evidence>
<organism evidence="2 3">
    <name type="scientific">Dendrobium catenatum</name>
    <dbReference type="NCBI Taxonomy" id="906689"/>
    <lineage>
        <taxon>Eukaryota</taxon>
        <taxon>Viridiplantae</taxon>
        <taxon>Streptophyta</taxon>
        <taxon>Embryophyta</taxon>
        <taxon>Tracheophyta</taxon>
        <taxon>Spermatophyta</taxon>
        <taxon>Magnoliopsida</taxon>
        <taxon>Liliopsida</taxon>
        <taxon>Asparagales</taxon>
        <taxon>Orchidaceae</taxon>
        <taxon>Epidendroideae</taxon>
        <taxon>Malaxideae</taxon>
        <taxon>Dendrobiinae</taxon>
        <taxon>Dendrobium</taxon>
    </lineage>
</organism>
<feature type="compositionally biased region" description="Polar residues" evidence="1">
    <location>
        <begin position="10"/>
        <end position="20"/>
    </location>
</feature>
<accession>A0A2I0X0L9</accession>
<evidence type="ECO:0000313" key="2">
    <source>
        <dbReference type="EMBL" id="PKU81462.1"/>
    </source>
</evidence>
<proteinExistence type="predicted"/>